<evidence type="ECO:0000256" key="1">
    <source>
        <dbReference type="ARBA" id="ARBA00022801"/>
    </source>
</evidence>
<dbReference type="InParanoid" id="A0A804NFS2"/>
<dbReference type="GO" id="GO:0009827">
    <property type="term" value="P:plant-type cell wall modification"/>
    <property type="evidence" value="ECO:0000318"/>
    <property type="project" value="GO_Central"/>
</dbReference>
<dbReference type="PANTHER" id="PTHR19338:SF69">
    <property type="entry name" value="OS07G0294100 PROTEIN"/>
    <property type="match status" value="1"/>
</dbReference>
<reference evidence="6" key="1">
    <citation type="submission" date="2015-12" db="EMBL/GenBank/DDBJ databases">
        <title>Update maize B73 reference genome by single molecule sequencing technologies.</title>
        <authorList>
            <consortium name="Maize Genome Sequencing Project"/>
            <person name="Ware D."/>
        </authorList>
    </citation>
    <scope>NUCLEOTIDE SEQUENCE [LARGE SCALE GENOMIC DNA]</scope>
    <source>
        <strain evidence="6">cv. B73</strain>
    </source>
</reference>
<evidence type="ECO:0000259" key="4">
    <source>
        <dbReference type="Pfam" id="PF21467"/>
    </source>
</evidence>
<protein>
    <recommendedName>
        <fullName evidence="8">Beta-galactosidase</fullName>
    </recommendedName>
</protein>
<sequence length="486" mass="52749">MGVQAATGTGAAGAAQPRRQLSACDTVTAGAQAAPVRLQPAAGDREAAAGVVQARLDSFMVRMEGLDSTKRKTIMGFIQQTHGLVTKFRIRHGISDNIKDIESKVKKVKERYGRSNVHRIVASLVATTVDPRLLAMHNLFEDGDEPAKKIKTVFVVNFGGLGKTTLVKAVYDKVKEFDCSAFVSIGQKCDLNKVFKDVLYYLDKQHHENIIASKMNEKQLIDKLLEFLADKRYTSYFMASVFRSSTDACVAFLENKDKVSYARNEQFLSNGKNPMLTVMSAGHALHIFVNGQLTGTVYGSVEDPKLTYIGNVKLWSGSNNISCLSIAVGLPVGLKGEALSLHSLSGSSSVEWGEPVQKQPLSWFKAFFNAPDGDEPLALDMSSMGKGQLWINGQGIGRYWPGYKASGTCGICDYPGENIHGKLTFEILYIHVMLAQVQGLGGGMRVVLDGVAAVQLQIVVDGIKALLGELVTAILYPPETTNGHIL</sequence>
<accession>A0A804NFS2</accession>
<dbReference type="GO" id="GO:0019388">
    <property type="term" value="P:galactose catabolic process"/>
    <property type="evidence" value="ECO:0000318"/>
    <property type="project" value="GO_Central"/>
</dbReference>
<dbReference type="SUPFAM" id="SSF52540">
    <property type="entry name" value="P-loop containing nucleoside triphosphate hydrolases"/>
    <property type="match status" value="1"/>
</dbReference>
<dbReference type="SUPFAM" id="SSF49785">
    <property type="entry name" value="Galactose-binding domain-like"/>
    <property type="match status" value="1"/>
</dbReference>
<dbReference type="InterPro" id="IPR002182">
    <property type="entry name" value="NB-ARC"/>
</dbReference>
<dbReference type="AlphaFoldDB" id="A0A804NFS2"/>
<dbReference type="Gramene" id="Zm00001eb157730_T001">
    <property type="protein sequence ID" value="Zm00001eb157730_P001"/>
    <property type="gene ID" value="Zm00001eb157730"/>
</dbReference>
<evidence type="ECO:0000256" key="2">
    <source>
        <dbReference type="ARBA" id="ARBA00023295"/>
    </source>
</evidence>
<keyword evidence="6" id="KW-1185">Reference proteome</keyword>
<evidence type="ECO:0000259" key="3">
    <source>
        <dbReference type="Pfam" id="PF00931"/>
    </source>
</evidence>
<dbReference type="Pfam" id="PF21467">
    <property type="entry name" value="BetaGal_gal-bd"/>
    <property type="match status" value="1"/>
</dbReference>
<reference evidence="5" key="3">
    <citation type="submission" date="2021-05" db="UniProtKB">
        <authorList>
            <consortium name="EnsemblPlants"/>
        </authorList>
    </citation>
    <scope>IDENTIFICATION</scope>
    <source>
        <strain evidence="5">cv. B73</strain>
    </source>
</reference>
<feature type="domain" description="NB-ARC" evidence="3">
    <location>
        <begin position="148"/>
        <end position="233"/>
    </location>
</feature>
<dbReference type="PANTHER" id="PTHR19338">
    <property type="entry name" value="TRANSLOCASE OF INNER MITOCHONDRIAL MEMBRANE 13 HOMOLOG"/>
    <property type="match status" value="1"/>
</dbReference>
<dbReference type="GO" id="GO:0043531">
    <property type="term" value="F:ADP binding"/>
    <property type="evidence" value="ECO:0007669"/>
    <property type="project" value="InterPro"/>
</dbReference>
<dbReference type="InterPro" id="IPR048913">
    <property type="entry name" value="BetaGal_gal-bd"/>
</dbReference>
<evidence type="ECO:0000313" key="5">
    <source>
        <dbReference type="EnsemblPlants" id="Zm00001eb157730_P001"/>
    </source>
</evidence>
<keyword evidence="2" id="KW-0326">Glycosidase</keyword>
<dbReference type="Gene3D" id="3.40.50.300">
    <property type="entry name" value="P-loop containing nucleotide triphosphate hydrolases"/>
    <property type="match status" value="1"/>
</dbReference>
<evidence type="ECO:0000313" key="6">
    <source>
        <dbReference type="Proteomes" id="UP000007305"/>
    </source>
</evidence>
<dbReference type="EnsemblPlants" id="Zm00001eb157730_T001">
    <property type="protein sequence ID" value="Zm00001eb157730_P001"/>
    <property type="gene ID" value="Zm00001eb157730"/>
</dbReference>
<organism evidence="5 6">
    <name type="scientific">Zea mays</name>
    <name type="common">Maize</name>
    <dbReference type="NCBI Taxonomy" id="4577"/>
    <lineage>
        <taxon>Eukaryota</taxon>
        <taxon>Viridiplantae</taxon>
        <taxon>Streptophyta</taxon>
        <taxon>Embryophyta</taxon>
        <taxon>Tracheophyta</taxon>
        <taxon>Spermatophyta</taxon>
        <taxon>Magnoliopsida</taxon>
        <taxon>Liliopsida</taxon>
        <taxon>Poales</taxon>
        <taxon>Poaceae</taxon>
        <taxon>PACMAD clade</taxon>
        <taxon>Panicoideae</taxon>
        <taxon>Andropogonodae</taxon>
        <taxon>Andropogoneae</taxon>
        <taxon>Tripsacinae</taxon>
        <taxon>Zea</taxon>
    </lineage>
</organism>
<keyword evidence="1" id="KW-0378">Hydrolase</keyword>
<keyword evidence="7" id="KW-1267">Proteomics identification</keyword>
<name>A0A804NFS2_MAIZE</name>
<dbReference type="InterPro" id="IPR008979">
    <property type="entry name" value="Galactose-bd-like_sf"/>
</dbReference>
<dbReference type="InterPro" id="IPR027417">
    <property type="entry name" value="P-loop_NTPase"/>
</dbReference>
<dbReference type="Proteomes" id="UP000007305">
    <property type="component" value="Chromosome 3"/>
</dbReference>
<proteinExistence type="evidence at protein level"/>
<evidence type="ECO:0008006" key="8">
    <source>
        <dbReference type="Google" id="ProtNLM"/>
    </source>
</evidence>
<dbReference type="GO" id="GO:0004565">
    <property type="term" value="F:beta-galactosidase activity"/>
    <property type="evidence" value="ECO:0000318"/>
    <property type="project" value="GO_Central"/>
</dbReference>
<evidence type="ECO:0007829" key="7">
    <source>
        <dbReference type="PeptideAtlas" id="A0A804NFS2"/>
    </source>
</evidence>
<dbReference type="GO" id="GO:0009505">
    <property type="term" value="C:plant-type cell wall"/>
    <property type="evidence" value="ECO:0000318"/>
    <property type="project" value="GO_Central"/>
</dbReference>
<dbReference type="GO" id="GO:0005773">
    <property type="term" value="C:vacuole"/>
    <property type="evidence" value="ECO:0000318"/>
    <property type="project" value="GO_Central"/>
</dbReference>
<dbReference type="Gene3D" id="2.60.120.260">
    <property type="entry name" value="Galactose-binding domain-like"/>
    <property type="match status" value="1"/>
</dbReference>
<feature type="domain" description="Beta-galactosidase galactose-binding" evidence="4">
    <location>
        <begin position="362"/>
        <end position="403"/>
    </location>
</feature>
<reference evidence="5" key="2">
    <citation type="submission" date="2019-07" db="EMBL/GenBank/DDBJ databases">
        <authorList>
            <person name="Seetharam A."/>
            <person name="Woodhouse M."/>
            <person name="Cannon E."/>
        </authorList>
    </citation>
    <scope>NUCLEOTIDE SEQUENCE [LARGE SCALE GENOMIC DNA]</scope>
    <source>
        <strain evidence="5">cv. B73</strain>
    </source>
</reference>
<dbReference type="Pfam" id="PF00931">
    <property type="entry name" value="NB-ARC"/>
    <property type="match status" value="1"/>
</dbReference>